<organism evidence="1 2">
    <name type="scientific">Escherichia phage RB43</name>
    <dbReference type="NCBI Taxonomy" id="2887182"/>
    <lineage>
        <taxon>Viruses</taxon>
        <taxon>Duplodnaviria</taxon>
        <taxon>Heunggongvirae</taxon>
        <taxon>Uroviricota</taxon>
        <taxon>Caudoviricetes</taxon>
        <taxon>Pantevenvirales</taxon>
        <taxon>Straboviridae</taxon>
        <taxon>Pseudotevenvirus</taxon>
        <taxon>Pseudotevenvirus RB43</taxon>
    </lineage>
</organism>
<reference evidence="1 2" key="1">
    <citation type="submission" date="2005-03" db="EMBL/GenBank/DDBJ databases">
        <authorList>
            <person name="Petrov V.M."/>
            <person name="Nolan J.M."/>
            <person name="Chin D."/>
            <person name="Krisch H.M."/>
            <person name="Karam J.D."/>
        </authorList>
    </citation>
    <scope>NUCLEOTIDE SEQUENCE [LARGE SCALE GENOMIC DNA]</scope>
</reference>
<protein>
    <submittedName>
        <fullName evidence="1">Uncharacterized protein</fullName>
    </submittedName>
</protein>
<dbReference type="EMBL" id="AY967407">
    <property type="protein sequence ID" value="AAX78657.1"/>
    <property type="molecule type" value="Genomic_DNA"/>
</dbReference>
<gene>
    <name evidence="1" type="ORF">RB43ORF135c</name>
</gene>
<sequence>MKTAIIRTTEDVDSTTTLTIGDRVLNRTFENA</sequence>
<dbReference type="RefSeq" id="YP_239111.1">
    <property type="nucleotide sequence ID" value="NC_007023.1"/>
</dbReference>
<evidence type="ECO:0000313" key="2">
    <source>
        <dbReference type="Proteomes" id="UP000211040"/>
    </source>
</evidence>
<dbReference type="KEGG" id="vg:3416145"/>
<proteinExistence type="predicted"/>
<accession>Q56BR3</accession>
<dbReference type="Proteomes" id="UP000211040">
    <property type="component" value="Genome"/>
</dbReference>
<keyword evidence="2" id="KW-1185">Reference proteome</keyword>
<evidence type="ECO:0000313" key="1">
    <source>
        <dbReference type="EMBL" id="AAX78657.1"/>
    </source>
</evidence>
<dbReference type="GeneID" id="3416145"/>
<name>Q56BR3_9CAUD</name>